<dbReference type="RefSeq" id="WP_203982175.1">
    <property type="nucleotide sequence ID" value="NZ_BOOU01000007.1"/>
</dbReference>
<evidence type="ECO:0000256" key="2">
    <source>
        <dbReference type="SAM" id="Phobius"/>
    </source>
</evidence>
<evidence type="ECO:0000313" key="4">
    <source>
        <dbReference type="Proteomes" id="UP000655287"/>
    </source>
</evidence>
<keyword evidence="2" id="KW-1133">Transmembrane helix</keyword>
<proteinExistence type="predicted"/>
<feature type="compositionally biased region" description="Low complexity" evidence="1">
    <location>
        <begin position="17"/>
        <end position="33"/>
    </location>
</feature>
<feature type="compositionally biased region" description="Low complexity" evidence="1">
    <location>
        <begin position="286"/>
        <end position="295"/>
    </location>
</feature>
<dbReference type="Proteomes" id="UP000655287">
    <property type="component" value="Unassembled WGS sequence"/>
</dbReference>
<feature type="transmembrane region" description="Helical" evidence="2">
    <location>
        <begin position="42"/>
        <end position="63"/>
    </location>
</feature>
<dbReference type="EMBL" id="BOOU01000007">
    <property type="protein sequence ID" value="GII75516.1"/>
    <property type="molecule type" value="Genomic_DNA"/>
</dbReference>
<protein>
    <recommendedName>
        <fullName evidence="5">SAF domain-containing protein</fullName>
    </recommendedName>
</protein>
<comment type="caution">
    <text evidence="3">The sequence shown here is derived from an EMBL/GenBank/DDBJ whole genome shotgun (WGS) entry which is preliminary data.</text>
</comment>
<gene>
    <name evidence="3" type="ORF">Sru01_04980</name>
</gene>
<accession>A0A919QWQ6</accession>
<feature type="compositionally biased region" description="Low complexity" evidence="1">
    <location>
        <begin position="239"/>
        <end position="250"/>
    </location>
</feature>
<organism evidence="3 4">
    <name type="scientific">Sphaerisporangium rufum</name>
    <dbReference type="NCBI Taxonomy" id="1381558"/>
    <lineage>
        <taxon>Bacteria</taxon>
        <taxon>Bacillati</taxon>
        <taxon>Actinomycetota</taxon>
        <taxon>Actinomycetes</taxon>
        <taxon>Streptosporangiales</taxon>
        <taxon>Streptosporangiaceae</taxon>
        <taxon>Sphaerisporangium</taxon>
    </lineage>
</organism>
<sequence length="302" mass="30324">MRVTEQSSFRGPEAQRLADQAPAPGAPQGRRLPVSPRERRPALAALAVLLIIGGALITTVLFIQSGDRVSAIAVAARVGAGQRIPEQALKEVQVAVTDVQYVPWSARGEVARHYAAVDLVPGTLLNDDMVSLASSELRPGKAVVGLSLKAGQVPAGLRKGDRVQVIFVPGEDGTVNGGKVLAPRAMVNYVGGGGESGTGGTTTVSVIVDTGSAAGIVAYASAGKIGLAYLPGLSADGGAATPAPSGTPGPEDSATGEPSAEPTGRKSRQSSPPPSGTGDEQGTGRTGTRQSTRSTPDPGGQG</sequence>
<evidence type="ECO:0008006" key="5">
    <source>
        <dbReference type="Google" id="ProtNLM"/>
    </source>
</evidence>
<evidence type="ECO:0000313" key="3">
    <source>
        <dbReference type="EMBL" id="GII75516.1"/>
    </source>
</evidence>
<dbReference type="AlphaFoldDB" id="A0A919QWQ6"/>
<keyword evidence="2" id="KW-0812">Transmembrane</keyword>
<feature type="region of interest" description="Disordered" evidence="1">
    <location>
        <begin position="1"/>
        <end position="35"/>
    </location>
</feature>
<name>A0A919QWQ6_9ACTN</name>
<keyword evidence="2" id="KW-0472">Membrane</keyword>
<reference evidence="3" key="1">
    <citation type="submission" date="2021-01" db="EMBL/GenBank/DDBJ databases">
        <title>Whole genome shotgun sequence of Sphaerisporangium rufum NBRC 109079.</title>
        <authorList>
            <person name="Komaki H."/>
            <person name="Tamura T."/>
        </authorList>
    </citation>
    <scope>NUCLEOTIDE SEQUENCE</scope>
    <source>
        <strain evidence="3">NBRC 109079</strain>
    </source>
</reference>
<evidence type="ECO:0000256" key="1">
    <source>
        <dbReference type="SAM" id="MobiDB-lite"/>
    </source>
</evidence>
<feature type="region of interest" description="Disordered" evidence="1">
    <location>
        <begin position="239"/>
        <end position="302"/>
    </location>
</feature>
<keyword evidence="4" id="KW-1185">Reference proteome</keyword>